<feature type="signal peptide" evidence="1">
    <location>
        <begin position="1"/>
        <end position="18"/>
    </location>
</feature>
<organism evidence="2 3">
    <name type="scientific">Staphylotrichum longicolle</name>
    <dbReference type="NCBI Taxonomy" id="669026"/>
    <lineage>
        <taxon>Eukaryota</taxon>
        <taxon>Fungi</taxon>
        <taxon>Dikarya</taxon>
        <taxon>Ascomycota</taxon>
        <taxon>Pezizomycotina</taxon>
        <taxon>Sordariomycetes</taxon>
        <taxon>Sordariomycetidae</taxon>
        <taxon>Sordariales</taxon>
        <taxon>Chaetomiaceae</taxon>
        <taxon>Staphylotrichum</taxon>
    </lineage>
</organism>
<protein>
    <submittedName>
        <fullName evidence="2">Uncharacterized protein</fullName>
    </submittedName>
</protein>
<keyword evidence="3" id="KW-1185">Reference proteome</keyword>
<proteinExistence type="predicted"/>
<feature type="chain" id="PRO_5042226087" evidence="1">
    <location>
        <begin position="19"/>
        <end position="312"/>
    </location>
</feature>
<comment type="caution">
    <text evidence="2">The sequence shown here is derived from an EMBL/GenBank/DDBJ whole genome shotgun (WGS) entry which is preliminary data.</text>
</comment>
<dbReference type="AlphaFoldDB" id="A0AAD4ENR2"/>
<gene>
    <name evidence="2" type="ORF">NEMBOFW57_010856</name>
</gene>
<evidence type="ECO:0000256" key="1">
    <source>
        <dbReference type="SAM" id="SignalP"/>
    </source>
</evidence>
<sequence>MFKALLLAFVAARAPVLAYQLQARNAISNDKYPFCNPAEEPNCIAGGKYLVPPLDFSLEGDIGDQAYNQYLPTRTFTLSQWTNSKMPEPCYYWGVTADHWNPADFVVYNVTFSDCPASPWVVCWNNHSPKTINQIATQISRIPVGMRQSTSIYMVYGDSESDNPLFKGYIATLAADGIIVGRSAGFFATSLIHETGHAVDSNLVSPNAPHPGSGSAFSSTTAWHNAVAADGYAVSAYGAGSYVEDFAETGRAVLLDHIYPGGLAAWSGHNPNLTQITNQLSTFRSVASQYYVTGGWCDLGKKFPFPTDLVSV</sequence>
<accession>A0AAD4ENR2</accession>
<keyword evidence="1" id="KW-0732">Signal</keyword>
<dbReference type="SUPFAM" id="SSF55486">
    <property type="entry name" value="Metalloproteases ('zincins'), catalytic domain"/>
    <property type="match status" value="1"/>
</dbReference>
<dbReference type="EMBL" id="JAHCVI010000006">
    <property type="protein sequence ID" value="KAG7284481.1"/>
    <property type="molecule type" value="Genomic_DNA"/>
</dbReference>
<evidence type="ECO:0000313" key="3">
    <source>
        <dbReference type="Proteomes" id="UP001197093"/>
    </source>
</evidence>
<dbReference type="Proteomes" id="UP001197093">
    <property type="component" value="Unassembled WGS sequence"/>
</dbReference>
<reference evidence="2" key="1">
    <citation type="submission" date="2023-02" db="EMBL/GenBank/DDBJ databases">
        <authorList>
            <person name="Palmer J.M."/>
        </authorList>
    </citation>
    <scope>NUCLEOTIDE SEQUENCE</scope>
    <source>
        <strain evidence="2">FW57</strain>
    </source>
</reference>
<name>A0AAD4ENR2_9PEZI</name>
<evidence type="ECO:0000313" key="2">
    <source>
        <dbReference type="EMBL" id="KAG7284481.1"/>
    </source>
</evidence>